<dbReference type="GO" id="GO:0005737">
    <property type="term" value="C:cytoplasm"/>
    <property type="evidence" value="ECO:0007669"/>
    <property type="project" value="TreeGrafter"/>
</dbReference>
<dbReference type="SFLD" id="SFLDS00019">
    <property type="entry name" value="Glutathione_Transferase_(cytos"/>
    <property type="match status" value="1"/>
</dbReference>
<dbReference type="Pfam" id="PF16865">
    <property type="entry name" value="GST_C_5"/>
    <property type="match status" value="1"/>
</dbReference>
<dbReference type="SUPFAM" id="SSF52833">
    <property type="entry name" value="Thioredoxin-like"/>
    <property type="match status" value="1"/>
</dbReference>
<dbReference type="InterPro" id="IPR036249">
    <property type="entry name" value="Thioredoxin-like_sf"/>
</dbReference>
<dbReference type="PROSITE" id="PS51354">
    <property type="entry name" value="GLUTAREDOXIN_2"/>
    <property type="match status" value="1"/>
</dbReference>
<proteinExistence type="predicted"/>
<evidence type="ECO:0000259" key="2">
    <source>
        <dbReference type="PROSITE" id="PS50405"/>
    </source>
</evidence>
<dbReference type="InterPro" id="IPR040079">
    <property type="entry name" value="Glutathione_S-Trfase"/>
</dbReference>
<dbReference type="OrthoDB" id="4951845at2759"/>
<feature type="domain" description="GST C-terminal" evidence="2">
    <location>
        <begin position="73"/>
        <end position="198"/>
    </location>
</feature>
<dbReference type="EMBL" id="VJMH01005315">
    <property type="protein sequence ID" value="KAF0697480.1"/>
    <property type="molecule type" value="Genomic_DNA"/>
</dbReference>
<reference evidence="3" key="2">
    <citation type="submission" date="2019-06" db="EMBL/GenBank/DDBJ databases">
        <title>Genomics analysis of Aphanomyces spp. identifies a new class of oomycete effector associated with host adaptation.</title>
        <authorList>
            <person name="Gaulin E."/>
        </authorList>
    </citation>
    <scope>NUCLEOTIDE SEQUENCE</scope>
    <source>
        <strain evidence="3">CBS 578.67</strain>
    </source>
</reference>
<dbReference type="InterPro" id="IPR004045">
    <property type="entry name" value="Glutathione_S-Trfase_N"/>
</dbReference>
<sequence>MCPYSNRALWTAIETNVPFQVIDVTFQHLPPSYGQKFNRYETVPFLLDNGFAVYESSLIVHYLDTKFNGGKLQHAPNAQAASIAQLVAAKFEVGVFYKYLKSANDKDKAEVVAQLTDIETIYREHAKAFRGEGPYLLGAELSSAEIILGPFLFRLDILYRHYRKFDVFANFPLLKTVLEAIKARPAFQQTVLGPERYVDEYADRVTVSP</sequence>
<keyword evidence="5" id="KW-1185">Reference proteome</keyword>
<dbReference type="PANTHER" id="PTHR43968">
    <property type="match status" value="1"/>
</dbReference>
<dbReference type="Pfam" id="PF13417">
    <property type="entry name" value="GST_N_3"/>
    <property type="match status" value="1"/>
</dbReference>
<name>A0A485KV85_9STRA</name>
<dbReference type="PANTHER" id="PTHR43968:SF6">
    <property type="entry name" value="GLUTATHIONE S-TRANSFERASE OMEGA"/>
    <property type="match status" value="1"/>
</dbReference>
<reference evidence="4 5" key="1">
    <citation type="submission" date="2019-03" db="EMBL/GenBank/DDBJ databases">
        <authorList>
            <person name="Gaulin E."/>
            <person name="Dumas B."/>
        </authorList>
    </citation>
    <scope>NUCLEOTIDE SEQUENCE [LARGE SCALE GENOMIC DNA]</scope>
    <source>
        <strain evidence="4">CBS 568.67</strain>
    </source>
</reference>
<dbReference type="InterPro" id="IPR036282">
    <property type="entry name" value="Glutathione-S-Trfase_C_sf"/>
</dbReference>
<dbReference type="AlphaFoldDB" id="A0A485KV85"/>
<evidence type="ECO:0000313" key="4">
    <source>
        <dbReference type="EMBL" id="VFT88693.1"/>
    </source>
</evidence>
<protein>
    <submittedName>
        <fullName evidence="4">Aste57867_11838 protein</fullName>
    </submittedName>
</protein>
<dbReference type="InterPro" id="IPR041695">
    <property type="entry name" value="GST_C_5"/>
</dbReference>
<evidence type="ECO:0000259" key="1">
    <source>
        <dbReference type="PROSITE" id="PS50404"/>
    </source>
</evidence>
<dbReference type="CDD" id="cd00570">
    <property type="entry name" value="GST_N_family"/>
    <property type="match status" value="1"/>
</dbReference>
<evidence type="ECO:0000313" key="3">
    <source>
        <dbReference type="EMBL" id="KAF0697480.1"/>
    </source>
</evidence>
<dbReference type="PROSITE" id="PS50404">
    <property type="entry name" value="GST_NTER"/>
    <property type="match status" value="1"/>
</dbReference>
<dbReference type="EMBL" id="CAADRA010005336">
    <property type="protein sequence ID" value="VFT88693.1"/>
    <property type="molecule type" value="Genomic_DNA"/>
</dbReference>
<accession>A0A485KV85</accession>
<dbReference type="Proteomes" id="UP000332933">
    <property type="component" value="Unassembled WGS sequence"/>
</dbReference>
<dbReference type="InterPro" id="IPR010987">
    <property type="entry name" value="Glutathione-S-Trfase_C-like"/>
</dbReference>
<evidence type="ECO:0000313" key="5">
    <source>
        <dbReference type="Proteomes" id="UP000332933"/>
    </source>
</evidence>
<dbReference type="PROSITE" id="PS50405">
    <property type="entry name" value="GST_CTER"/>
    <property type="match status" value="1"/>
</dbReference>
<feature type="domain" description="GST N-terminal" evidence="1">
    <location>
        <begin position="1"/>
        <end position="71"/>
    </location>
</feature>
<organism evidence="4 5">
    <name type="scientific">Aphanomyces stellatus</name>
    <dbReference type="NCBI Taxonomy" id="120398"/>
    <lineage>
        <taxon>Eukaryota</taxon>
        <taxon>Sar</taxon>
        <taxon>Stramenopiles</taxon>
        <taxon>Oomycota</taxon>
        <taxon>Saprolegniomycetes</taxon>
        <taxon>Saprolegniales</taxon>
        <taxon>Verrucalvaceae</taxon>
        <taxon>Aphanomyces</taxon>
    </lineage>
</organism>
<dbReference type="Gene3D" id="3.40.30.10">
    <property type="entry name" value="Glutaredoxin"/>
    <property type="match status" value="1"/>
</dbReference>
<dbReference type="SFLD" id="SFLDG00358">
    <property type="entry name" value="Main_(cytGST)"/>
    <property type="match status" value="1"/>
</dbReference>
<dbReference type="InterPro" id="IPR050983">
    <property type="entry name" value="GST_Omega/HSP26"/>
</dbReference>
<dbReference type="SUPFAM" id="SSF47616">
    <property type="entry name" value="GST C-terminal domain-like"/>
    <property type="match status" value="1"/>
</dbReference>
<dbReference type="Gene3D" id="1.20.1050.10">
    <property type="match status" value="1"/>
</dbReference>
<gene>
    <name evidence="4" type="primary">Aste57867_11838</name>
    <name evidence="3" type="ORF">As57867_011793</name>
    <name evidence="4" type="ORF">ASTE57867_11838</name>
</gene>